<keyword evidence="2" id="KW-1185">Reference proteome</keyword>
<gene>
    <name evidence="1" type="ORF">D9758_018945</name>
</gene>
<evidence type="ECO:0000313" key="1">
    <source>
        <dbReference type="EMBL" id="KAF5311735.1"/>
    </source>
</evidence>
<reference evidence="1 2" key="1">
    <citation type="journal article" date="2020" name="ISME J.">
        <title>Uncovering the hidden diversity of litter-decomposition mechanisms in mushroom-forming fungi.</title>
        <authorList>
            <person name="Floudas D."/>
            <person name="Bentzer J."/>
            <person name="Ahren D."/>
            <person name="Johansson T."/>
            <person name="Persson P."/>
            <person name="Tunlid A."/>
        </authorList>
    </citation>
    <scope>NUCLEOTIDE SEQUENCE [LARGE SCALE GENOMIC DNA]</scope>
    <source>
        <strain evidence="1 2">CBS 291.85</strain>
    </source>
</reference>
<sequence>MTIPFFFGTTPKASSTCACTFSMFKAYSQFKYMGQTNAIDYYSKKVSAHAASGHSTVMRMEATGETYTCKVGR</sequence>
<name>A0A8H5AVB3_9AGAR</name>
<organism evidence="1 2">
    <name type="scientific">Tetrapyrgos nigripes</name>
    <dbReference type="NCBI Taxonomy" id="182062"/>
    <lineage>
        <taxon>Eukaryota</taxon>
        <taxon>Fungi</taxon>
        <taxon>Dikarya</taxon>
        <taxon>Basidiomycota</taxon>
        <taxon>Agaricomycotina</taxon>
        <taxon>Agaricomycetes</taxon>
        <taxon>Agaricomycetidae</taxon>
        <taxon>Agaricales</taxon>
        <taxon>Marasmiineae</taxon>
        <taxon>Marasmiaceae</taxon>
        <taxon>Tetrapyrgos</taxon>
    </lineage>
</organism>
<evidence type="ECO:0000313" key="2">
    <source>
        <dbReference type="Proteomes" id="UP000559256"/>
    </source>
</evidence>
<dbReference type="EMBL" id="JAACJM010000536">
    <property type="protein sequence ID" value="KAF5311735.1"/>
    <property type="molecule type" value="Genomic_DNA"/>
</dbReference>
<comment type="caution">
    <text evidence="1">The sequence shown here is derived from an EMBL/GenBank/DDBJ whole genome shotgun (WGS) entry which is preliminary data.</text>
</comment>
<dbReference type="AlphaFoldDB" id="A0A8H5AVB3"/>
<protein>
    <submittedName>
        <fullName evidence="1">Uncharacterized protein</fullName>
    </submittedName>
</protein>
<proteinExistence type="predicted"/>
<accession>A0A8H5AVB3</accession>
<dbReference type="Proteomes" id="UP000559256">
    <property type="component" value="Unassembled WGS sequence"/>
</dbReference>